<comment type="caution">
    <text evidence="10">Lacks conserved residue(s) required for the propagation of feature annotation.</text>
</comment>
<evidence type="ECO:0000313" key="12">
    <source>
        <dbReference type="EMBL" id="CUS33201.1"/>
    </source>
</evidence>
<dbReference type="GO" id="GO:0015450">
    <property type="term" value="F:protein-transporting ATPase activity"/>
    <property type="evidence" value="ECO:0007669"/>
    <property type="project" value="UniProtKB-UniRule"/>
</dbReference>
<feature type="region of interest" description="Disordered" evidence="11">
    <location>
        <begin position="84"/>
        <end position="118"/>
    </location>
</feature>
<keyword evidence="8 10" id="KW-0811">Translocation</keyword>
<evidence type="ECO:0000256" key="6">
    <source>
        <dbReference type="ARBA" id="ARBA00022927"/>
    </source>
</evidence>
<keyword evidence="4 10" id="KW-1003">Cell membrane</keyword>
<accession>A0A0S4L642</accession>
<evidence type="ECO:0000256" key="2">
    <source>
        <dbReference type="ARBA" id="ARBA00008445"/>
    </source>
</evidence>
<dbReference type="InterPro" id="IPR004692">
    <property type="entry name" value="SecG"/>
</dbReference>
<evidence type="ECO:0000256" key="3">
    <source>
        <dbReference type="ARBA" id="ARBA00022448"/>
    </source>
</evidence>
<keyword evidence="9 10" id="KW-0472">Membrane</keyword>
<dbReference type="GO" id="GO:0009306">
    <property type="term" value="P:protein secretion"/>
    <property type="evidence" value="ECO:0007669"/>
    <property type="project" value="UniProtKB-UniRule"/>
</dbReference>
<keyword evidence="6 10" id="KW-0653">Protein transport</keyword>
<sequence>MLYTLIVIVHVFICFLMIGAILLQSGKGAEIGAAFGGSSQTVFGSRGPANFLSKLTVVVAAVFMVTSFSLAILAKQRNFSSTVIDMQPKSEPTAPPAAPPAQPSGDSHPSGETPAAGH</sequence>
<dbReference type="AlphaFoldDB" id="A0A0S4L642"/>
<evidence type="ECO:0000256" key="9">
    <source>
        <dbReference type="ARBA" id="ARBA00023136"/>
    </source>
</evidence>
<keyword evidence="5 10" id="KW-0812">Transmembrane</keyword>
<evidence type="ECO:0000256" key="11">
    <source>
        <dbReference type="SAM" id="MobiDB-lite"/>
    </source>
</evidence>
<dbReference type="PANTHER" id="PTHR34182">
    <property type="entry name" value="PROTEIN-EXPORT MEMBRANE PROTEIN SECG"/>
    <property type="match status" value="1"/>
</dbReference>
<evidence type="ECO:0000256" key="1">
    <source>
        <dbReference type="ARBA" id="ARBA00004651"/>
    </source>
</evidence>
<keyword evidence="7 10" id="KW-1133">Transmembrane helix</keyword>
<evidence type="ECO:0000256" key="10">
    <source>
        <dbReference type="RuleBase" id="RU365087"/>
    </source>
</evidence>
<organism evidence="12 13">
    <name type="scientific">Candidatus Nitrospira nitrificans</name>
    <dbReference type="NCBI Taxonomy" id="1742973"/>
    <lineage>
        <taxon>Bacteria</taxon>
        <taxon>Pseudomonadati</taxon>
        <taxon>Nitrospirota</taxon>
        <taxon>Nitrospiria</taxon>
        <taxon>Nitrospirales</taxon>
        <taxon>Nitrospiraceae</taxon>
        <taxon>Nitrospira</taxon>
    </lineage>
</organism>
<dbReference type="EMBL" id="CZPZ01000004">
    <property type="protein sequence ID" value="CUS33201.1"/>
    <property type="molecule type" value="Genomic_DNA"/>
</dbReference>
<dbReference type="OrthoDB" id="121323at2"/>
<dbReference type="GO" id="GO:0005886">
    <property type="term" value="C:plasma membrane"/>
    <property type="evidence" value="ECO:0007669"/>
    <property type="project" value="UniProtKB-SubCell"/>
</dbReference>
<evidence type="ECO:0000256" key="5">
    <source>
        <dbReference type="ARBA" id="ARBA00022692"/>
    </source>
</evidence>
<dbReference type="STRING" id="1742973.COMA2_120119"/>
<gene>
    <name evidence="12" type="primary">secG</name>
    <name evidence="12" type="ORF">COMA2_120119</name>
</gene>
<reference evidence="13" key="1">
    <citation type="submission" date="2015-10" db="EMBL/GenBank/DDBJ databases">
        <authorList>
            <person name="Luecker S."/>
            <person name="Luecker S."/>
        </authorList>
    </citation>
    <scope>NUCLEOTIDE SEQUENCE [LARGE SCALE GENOMIC DNA]</scope>
</reference>
<dbReference type="RefSeq" id="WP_090894919.1">
    <property type="nucleotide sequence ID" value="NZ_CZPZ01000004.1"/>
</dbReference>
<protein>
    <recommendedName>
        <fullName evidence="10">Protein-export membrane protein SecG</fullName>
    </recommendedName>
</protein>
<evidence type="ECO:0000256" key="4">
    <source>
        <dbReference type="ARBA" id="ARBA00022475"/>
    </source>
</evidence>
<dbReference type="GO" id="GO:0065002">
    <property type="term" value="P:intracellular protein transmembrane transport"/>
    <property type="evidence" value="ECO:0007669"/>
    <property type="project" value="TreeGrafter"/>
</dbReference>
<keyword evidence="3 10" id="KW-0813">Transport</keyword>
<evidence type="ECO:0000256" key="8">
    <source>
        <dbReference type="ARBA" id="ARBA00023010"/>
    </source>
</evidence>
<feature type="compositionally biased region" description="Pro residues" evidence="11">
    <location>
        <begin position="93"/>
        <end position="102"/>
    </location>
</feature>
<dbReference type="GO" id="GO:0043952">
    <property type="term" value="P:protein transport by the Sec complex"/>
    <property type="evidence" value="ECO:0007669"/>
    <property type="project" value="TreeGrafter"/>
</dbReference>
<dbReference type="Pfam" id="PF03840">
    <property type="entry name" value="SecG"/>
    <property type="match status" value="1"/>
</dbReference>
<evidence type="ECO:0000313" key="13">
    <source>
        <dbReference type="Proteomes" id="UP000198736"/>
    </source>
</evidence>
<dbReference type="Proteomes" id="UP000198736">
    <property type="component" value="Unassembled WGS sequence"/>
</dbReference>
<comment type="similarity">
    <text evidence="2 10">Belongs to the SecG family.</text>
</comment>
<feature type="transmembrane region" description="Helical" evidence="10">
    <location>
        <begin position="52"/>
        <end position="74"/>
    </location>
</feature>
<keyword evidence="13" id="KW-1185">Reference proteome</keyword>
<dbReference type="PANTHER" id="PTHR34182:SF1">
    <property type="entry name" value="PROTEIN-EXPORT MEMBRANE PROTEIN SECG"/>
    <property type="match status" value="1"/>
</dbReference>
<dbReference type="NCBIfam" id="TIGR00810">
    <property type="entry name" value="secG"/>
    <property type="match status" value="1"/>
</dbReference>
<comment type="function">
    <text evidence="10">Involved in protein export. Participates in an early event of protein translocation.</text>
</comment>
<name>A0A0S4L642_9BACT</name>
<proteinExistence type="inferred from homology"/>
<comment type="subcellular location">
    <subcellularLocation>
        <location evidence="1 10">Cell membrane</location>
        <topology evidence="1 10">Multi-pass membrane protein</topology>
    </subcellularLocation>
</comment>
<dbReference type="PRINTS" id="PR01651">
    <property type="entry name" value="SECGEXPORT"/>
</dbReference>
<evidence type="ECO:0000256" key="7">
    <source>
        <dbReference type="ARBA" id="ARBA00022989"/>
    </source>
</evidence>